<dbReference type="Pfam" id="PF17667">
    <property type="entry name" value="Pkinase_fungal"/>
    <property type="match status" value="2"/>
</dbReference>
<dbReference type="GO" id="GO:0005524">
    <property type="term" value="F:ATP binding"/>
    <property type="evidence" value="ECO:0007669"/>
    <property type="project" value="InterPro"/>
</dbReference>
<dbReference type="SUPFAM" id="SSF56112">
    <property type="entry name" value="Protein kinase-like (PK-like)"/>
    <property type="match status" value="1"/>
</dbReference>
<dbReference type="PROSITE" id="PS50011">
    <property type="entry name" value="PROTEIN_KINASE_DOM"/>
    <property type="match status" value="1"/>
</dbReference>
<dbReference type="AlphaFoldDB" id="A0A4V2K7N4"/>
<feature type="compositionally biased region" description="Polar residues" evidence="1">
    <location>
        <begin position="1"/>
        <end position="21"/>
    </location>
</feature>
<feature type="compositionally biased region" description="Basic and acidic residues" evidence="1">
    <location>
        <begin position="61"/>
        <end position="71"/>
    </location>
</feature>
<proteinExistence type="predicted"/>
<accession>A0A4V2K7N4</accession>
<evidence type="ECO:0000313" key="3">
    <source>
        <dbReference type="EMBL" id="TBU56788.1"/>
    </source>
</evidence>
<keyword evidence="4" id="KW-1185">Reference proteome</keyword>
<feature type="domain" description="Protein kinase" evidence="2">
    <location>
        <begin position="394"/>
        <end position="760"/>
    </location>
</feature>
<dbReference type="InterPro" id="IPR040976">
    <property type="entry name" value="Pkinase_fungal"/>
</dbReference>
<feature type="region of interest" description="Disordered" evidence="1">
    <location>
        <begin position="788"/>
        <end position="831"/>
    </location>
</feature>
<feature type="region of interest" description="Disordered" evidence="1">
    <location>
        <begin position="1"/>
        <end position="73"/>
    </location>
</feature>
<feature type="compositionally biased region" description="Pro residues" evidence="1">
    <location>
        <begin position="22"/>
        <end position="38"/>
    </location>
</feature>
<feature type="compositionally biased region" description="Polar residues" evidence="1">
    <location>
        <begin position="46"/>
        <end position="60"/>
    </location>
</feature>
<gene>
    <name evidence="3" type="ORF">BD310DRAFT_930769</name>
</gene>
<reference evidence="3 4" key="1">
    <citation type="submission" date="2019-01" db="EMBL/GenBank/DDBJ databases">
        <title>Draft genome sequences of three monokaryotic isolates of the white-rot basidiomycete fungus Dichomitus squalens.</title>
        <authorList>
            <consortium name="DOE Joint Genome Institute"/>
            <person name="Lopez S.C."/>
            <person name="Andreopoulos B."/>
            <person name="Pangilinan J."/>
            <person name="Lipzen A."/>
            <person name="Riley R."/>
            <person name="Ahrendt S."/>
            <person name="Ng V."/>
            <person name="Barry K."/>
            <person name="Daum C."/>
            <person name="Grigoriev I.V."/>
            <person name="Hilden K.S."/>
            <person name="Makela M.R."/>
            <person name="de Vries R.P."/>
        </authorList>
    </citation>
    <scope>NUCLEOTIDE SEQUENCE [LARGE SCALE GENOMIC DNA]</scope>
    <source>
        <strain evidence="3 4">CBS 464.89</strain>
    </source>
</reference>
<dbReference type="Proteomes" id="UP000292082">
    <property type="component" value="Unassembled WGS sequence"/>
</dbReference>
<feature type="compositionally biased region" description="Polar residues" evidence="1">
    <location>
        <begin position="814"/>
        <end position="823"/>
    </location>
</feature>
<dbReference type="PANTHER" id="PTHR38248:SF2">
    <property type="entry name" value="FUNK1 11"/>
    <property type="match status" value="1"/>
</dbReference>
<evidence type="ECO:0000256" key="1">
    <source>
        <dbReference type="SAM" id="MobiDB-lite"/>
    </source>
</evidence>
<dbReference type="GO" id="GO:0004672">
    <property type="term" value="F:protein kinase activity"/>
    <property type="evidence" value="ECO:0007669"/>
    <property type="project" value="InterPro"/>
</dbReference>
<dbReference type="InterPro" id="IPR000719">
    <property type="entry name" value="Prot_kinase_dom"/>
</dbReference>
<dbReference type="EMBL" id="ML145146">
    <property type="protein sequence ID" value="TBU56788.1"/>
    <property type="molecule type" value="Genomic_DNA"/>
</dbReference>
<protein>
    <recommendedName>
        <fullName evidence="2">Protein kinase domain-containing protein</fullName>
    </recommendedName>
</protein>
<evidence type="ECO:0000313" key="4">
    <source>
        <dbReference type="Proteomes" id="UP000292082"/>
    </source>
</evidence>
<name>A0A4V2K7N4_9APHY</name>
<evidence type="ECO:0000259" key="2">
    <source>
        <dbReference type="PROSITE" id="PS50011"/>
    </source>
</evidence>
<organism evidence="3 4">
    <name type="scientific">Dichomitus squalens</name>
    <dbReference type="NCBI Taxonomy" id="114155"/>
    <lineage>
        <taxon>Eukaryota</taxon>
        <taxon>Fungi</taxon>
        <taxon>Dikarya</taxon>
        <taxon>Basidiomycota</taxon>
        <taxon>Agaricomycotina</taxon>
        <taxon>Agaricomycetes</taxon>
        <taxon>Polyporales</taxon>
        <taxon>Polyporaceae</taxon>
        <taxon>Dichomitus</taxon>
    </lineage>
</organism>
<dbReference type="InterPro" id="IPR011009">
    <property type="entry name" value="Kinase-like_dom_sf"/>
</dbReference>
<dbReference type="PANTHER" id="PTHR38248">
    <property type="entry name" value="FUNK1 6"/>
    <property type="match status" value="1"/>
</dbReference>
<sequence>MPNHQPNEQLSGSVDRNVNSNPPDPPPQSRSTPPPAPSQQPFLGDTENTPSKLSANATRNSVDKPQNKDLRPLYTGFEGMADNLSEIELEKMFEEFIPGEDPCADYLTHCDFDPHVADVEKESDLNPKICVMAHSAIAHARVCPTLVVRDISCWQVSGQDRKSSQKGTRSDCAVYLDNERTRKIVDMDRDDFMKSSRMSEEDKNARKDWVGRRAWGDMVAFVEAKHKHEGSAFEFNNPGTRFTRDDTDGGRKALGQFAEYVANILAHQHRTHVYALYVYRDQARICFFDRSGGIVSTPFHYGTTDDTTFQRFFYRLAGMSREQLGFDPTAVLADESVVDDLRAWAAAVPTEYLRKLACEALCWDPATNSSSSAEWPTHEVTFKGKTLYVGKPAFSNLSLFGRCTRGYVAIEKETGEDGSVTYSIRYLKDSWRNDHPNVHPEHEVYERLRSRGVVEYIPTCLGGEDVLGVAGAWQQTRTGELLPSKPLQRGHYRILLKEVCRPLSDFKDYRDLAMILGHALSAHQDSWEKADVLHRDVSYNNILIYETKNDNGDIIRKGLLADWDLSKYKEYMIPGFGPRQPDRTGTWYFRSAVSQRYPRKPYAVSDDIESFVHVYHYCVLRFHETAQSKTLMDTIRSTYEYVERRAEDGAYVGGFVKFEQMRIPHSVISPRNNETLRTLLELLAGICATHYATIDAEEFDRLYTPVPEGTGPAMSITRGDPADGDSDVVHVPEIFIGAQHRITPQPRPTLQDHSELLNFFREWGTIQWRDRDCVRSSEDLFKNVGLAPSKDNAFGSSQSESSQSRAVKRRKHNTGTPLTSVSENVERLDES</sequence>